<evidence type="ECO:0000313" key="1">
    <source>
        <dbReference type="EMBL" id="QKN24329.1"/>
    </source>
</evidence>
<sequence>MENQNKTYRDMFTLMREEPQAKAYFENLPHTVREQMSTRAFRVNSFDSMQSYAENLTRGDH</sequence>
<proteinExistence type="predicted"/>
<dbReference type="EMBL" id="CP046051">
    <property type="protein sequence ID" value="QKN24329.1"/>
    <property type="molecule type" value="Genomic_DNA"/>
</dbReference>
<dbReference type="RefSeq" id="WP_086035346.1">
    <property type="nucleotide sequence ID" value="NZ_CP046051.1"/>
</dbReference>
<dbReference type="KEGG" id="clf:GJQ69_07425"/>
<organism evidence="1 3">
    <name type="scientific">Caproicibacterium lactatifermentans</name>
    <dbReference type="NCBI Taxonomy" id="2666138"/>
    <lineage>
        <taxon>Bacteria</taxon>
        <taxon>Bacillati</taxon>
        <taxon>Bacillota</taxon>
        <taxon>Clostridia</taxon>
        <taxon>Eubacteriales</taxon>
        <taxon>Oscillospiraceae</taxon>
        <taxon>Caproicibacterium</taxon>
    </lineage>
</organism>
<keyword evidence="4" id="KW-1185">Reference proteome</keyword>
<dbReference type="Proteomes" id="UP000501316">
    <property type="component" value="Chromosome"/>
</dbReference>
<evidence type="ECO:0000313" key="3">
    <source>
        <dbReference type="Proteomes" id="UP000501316"/>
    </source>
</evidence>
<dbReference type="AlphaFoldDB" id="A0A859DS67"/>
<gene>
    <name evidence="1" type="ORF">GJQ69_07425</name>
    <name evidence="2" type="ORF">GKP14_06385</name>
</gene>
<dbReference type="EMBL" id="CP046161">
    <property type="protein sequence ID" value="QKO30658.1"/>
    <property type="molecule type" value="Genomic_DNA"/>
</dbReference>
<dbReference type="Proteomes" id="UP000509623">
    <property type="component" value="Chromosome"/>
</dbReference>
<name>A0A859DS67_9FIRM</name>
<evidence type="ECO:0000313" key="2">
    <source>
        <dbReference type="EMBL" id="QKO30658.1"/>
    </source>
</evidence>
<protein>
    <submittedName>
        <fullName evidence="1">Uncharacterized protein</fullName>
    </submittedName>
</protein>
<reference evidence="3 4" key="1">
    <citation type="submission" date="2019-11" db="EMBL/GenBank/DDBJ databases">
        <authorList>
            <person name="Ren C."/>
            <person name="Wang H."/>
            <person name="Xu Y."/>
        </authorList>
    </citation>
    <scope>NUCLEOTIDE SEQUENCE [LARGE SCALE GENOMIC DNA]</scope>
    <source>
        <strain evidence="4">JNU-WLY1368</strain>
        <strain evidence="1 3">LBM 19010</strain>
    </source>
</reference>
<accession>A0A859DS67</accession>
<evidence type="ECO:0000313" key="4">
    <source>
        <dbReference type="Proteomes" id="UP000509623"/>
    </source>
</evidence>
<reference evidence="2" key="2">
    <citation type="journal article" date="2021" name="Appl. Environ. Microbiol.">
        <title>Adaptability of a Caproate-Producing Bacterium Contributes to Its Dominance in an Anaerobic Fermentation System.</title>
        <authorList>
            <person name="Wang H."/>
            <person name="Gu Y."/>
            <person name="Zhou W."/>
            <person name="Zhao D."/>
            <person name="Qiao Z."/>
            <person name="Zheng J."/>
            <person name="Gao J."/>
            <person name="Chen X."/>
            <person name="Ren C."/>
            <person name="Xu Y."/>
        </authorList>
    </citation>
    <scope>NUCLEOTIDE SEQUENCE</scope>
    <source>
        <strain evidence="2">JNU-WLY1368</strain>
    </source>
</reference>
<reference evidence="2" key="3">
    <citation type="journal article" date="2022" name="Int. J. Syst. Evol. Microbiol.">
        <title>Caproicibacterium lactatifermentans sp. nov., isolated from pit clay used for the production of Chinese strong aroma-type liquor.</title>
        <authorList>
            <person name="Wang H."/>
            <person name="Gu Y."/>
            <person name="Zhao D."/>
            <person name="Qiao Z."/>
            <person name="Zheng J."/>
            <person name="Gao J."/>
            <person name="Ren C."/>
            <person name="Xu Y."/>
        </authorList>
    </citation>
    <scope>NUCLEOTIDE SEQUENCE</scope>
    <source>
        <strain evidence="2">JNU-WLY1368</strain>
    </source>
</reference>